<evidence type="ECO:0000313" key="12">
    <source>
        <dbReference type="EMBL" id="ADV84743.1"/>
    </source>
</evidence>
<evidence type="ECO:0000313" key="13">
    <source>
        <dbReference type="Proteomes" id="UP000006844"/>
    </source>
</evidence>
<evidence type="ECO:0000256" key="4">
    <source>
        <dbReference type="ARBA" id="ARBA00022475"/>
    </source>
</evidence>
<dbReference type="GO" id="GO:0015031">
    <property type="term" value="P:protein transport"/>
    <property type="evidence" value="ECO:0007669"/>
    <property type="project" value="UniProtKB-KW"/>
</dbReference>
<dbReference type="InterPro" id="IPR037682">
    <property type="entry name" value="TonB_C"/>
</dbReference>
<dbReference type="GO" id="GO:0055085">
    <property type="term" value="P:transmembrane transport"/>
    <property type="evidence" value="ECO:0007669"/>
    <property type="project" value="InterPro"/>
</dbReference>
<accession>E8V3Q6</accession>
<dbReference type="KEGG" id="tsa:AciPR4_3994"/>
<evidence type="ECO:0000256" key="7">
    <source>
        <dbReference type="ARBA" id="ARBA00022927"/>
    </source>
</evidence>
<keyword evidence="4" id="KW-1003">Cell membrane</keyword>
<keyword evidence="7" id="KW-0653">Protein transport</keyword>
<evidence type="ECO:0000256" key="3">
    <source>
        <dbReference type="ARBA" id="ARBA00022448"/>
    </source>
</evidence>
<dbReference type="InterPro" id="IPR051045">
    <property type="entry name" value="TonB-dependent_transducer"/>
</dbReference>
<evidence type="ECO:0000256" key="1">
    <source>
        <dbReference type="ARBA" id="ARBA00004383"/>
    </source>
</evidence>
<dbReference type="EMBL" id="CP002467">
    <property type="protein sequence ID" value="ADV84743.1"/>
    <property type="molecule type" value="Genomic_DNA"/>
</dbReference>
<keyword evidence="6 10" id="KW-0812">Transmembrane</keyword>
<keyword evidence="3" id="KW-0813">Transport</keyword>
<name>E8V3Q6_TERSS</name>
<dbReference type="SUPFAM" id="SSF74653">
    <property type="entry name" value="TolA/TonB C-terminal domain"/>
    <property type="match status" value="1"/>
</dbReference>
<dbReference type="NCBIfam" id="TIGR01352">
    <property type="entry name" value="tonB_Cterm"/>
    <property type="match status" value="1"/>
</dbReference>
<proteinExistence type="inferred from homology"/>
<feature type="domain" description="TonB C-terminal" evidence="11">
    <location>
        <begin position="173"/>
        <end position="262"/>
    </location>
</feature>
<keyword evidence="9 10" id="KW-0472">Membrane</keyword>
<dbReference type="HOGENOM" id="CLU_1133161_0_0_0"/>
<dbReference type="PROSITE" id="PS52015">
    <property type="entry name" value="TONB_CTD"/>
    <property type="match status" value="1"/>
</dbReference>
<dbReference type="GO" id="GO:0005886">
    <property type="term" value="C:plasma membrane"/>
    <property type="evidence" value="ECO:0007669"/>
    <property type="project" value="UniProtKB-SubCell"/>
</dbReference>
<dbReference type="AlphaFoldDB" id="E8V3Q6"/>
<sequence length="262" mass="27573">MDLGTKGYNAGVFTHSFVSRRFGVVMFEEALVESAGRVRTSSRYWMVATFSFQAIVMAIVILFPLLYPEALPRSVVMAKLTVPVPPRAAVPKVAQVVKAVHAVAASNPFVVPTTPTKITMVKDDAPPPMENTVAMNPTLSSGPVGVPLALSIAATPLPIVKAAVKPGRQSVSSGVMAGQILTKTVPSYPAIARAAHVSGVVVLHASISKAGTIEGLTIVSGPEMLRAAAVEAVRSWRYRPYLLNGEPTEVETTVTVNFSLGG</sequence>
<evidence type="ECO:0000256" key="9">
    <source>
        <dbReference type="ARBA" id="ARBA00023136"/>
    </source>
</evidence>
<dbReference type="Gene3D" id="3.30.1150.10">
    <property type="match status" value="1"/>
</dbReference>
<evidence type="ECO:0000256" key="5">
    <source>
        <dbReference type="ARBA" id="ARBA00022519"/>
    </source>
</evidence>
<comment type="similarity">
    <text evidence="2">Belongs to the TonB family.</text>
</comment>
<feature type="transmembrane region" description="Helical" evidence="10">
    <location>
        <begin position="44"/>
        <end position="67"/>
    </location>
</feature>
<evidence type="ECO:0000256" key="10">
    <source>
        <dbReference type="SAM" id="Phobius"/>
    </source>
</evidence>
<keyword evidence="8 10" id="KW-1133">Transmembrane helix</keyword>
<dbReference type="Pfam" id="PF03544">
    <property type="entry name" value="TonB_C"/>
    <property type="match status" value="1"/>
</dbReference>
<organism evidence="12 13">
    <name type="scientific">Terriglobus saanensis (strain ATCC BAA-1853 / DSM 23119 / SP1PR4)</name>
    <dbReference type="NCBI Taxonomy" id="401053"/>
    <lineage>
        <taxon>Bacteria</taxon>
        <taxon>Pseudomonadati</taxon>
        <taxon>Acidobacteriota</taxon>
        <taxon>Terriglobia</taxon>
        <taxon>Terriglobales</taxon>
        <taxon>Acidobacteriaceae</taxon>
        <taxon>Terriglobus</taxon>
    </lineage>
</organism>
<dbReference type="Proteomes" id="UP000006844">
    <property type="component" value="Chromosome"/>
</dbReference>
<reference evidence="12 13" key="1">
    <citation type="journal article" date="2012" name="Stand. Genomic Sci.">
        <title>Complete genome sequence of Terriglobus saanensis type strain SP1PR4(T), an Acidobacteria from tundra soil.</title>
        <authorList>
            <person name="Rawat S.R."/>
            <person name="Mannisto M.K."/>
            <person name="Starovoytov V."/>
            <person name="Goodwin L."/>
            <person name="Nolan M."/>
            <person name="Hauser L."/>
            <person name="Land M."/>
            <person name="Davenport K.W."/>
            <person name="Woyke T."/>
            <person name="Haggblom M.M."/>
        </authorList>
    </citation>
    <scope>NUCLEOTIDE SEQUENCE</scope>
    <source>
        <strain evidence="13">ATCC BAA-1853 / DSM 23119 / SP1PR4</strain>
    </source>
</reference>
<dbReference type="InterPro" id="IPR006260">
    <property type="entry name" value="TonB/TolA_C"/>
</dbReference>
<dbReference type="eggNOG" id="COG0810">
    <property type="taxonomic scope" value="Bacteria"/>
</dbReference>
<keyword evidence="13" id="KW-1185">Reference proteome</keyword>
<evidence type="ECO:0000256" key="6">
    <source>
        <dbReference type="ARBA" id="ARBA00022692"/>
    </source>
</evidence>
<dbReference type="STRING" id="401053.AciPR4_3994"/>
<dbReference type="PANTHER" id="PTHR33446">
    <property type="entry name" value="PROTEIN TONB-RELATED"/>
    <property type="match status" value="1"/>
</dbReference>
<dbReference type="RefSeq" id="WP_013570473.1">
    <property type="nucleotide sequence ID" value="NC_014963.1"/>
</dbReference>
<evidence type="ECO:0000259" key="11">
    <source>
        <dbReference type="PROSITE" id="PS52015"/>
    </source>
</evidence>
<gene>
    <name evidence="12" type="ordered locus">AciPR4_3994</name>
</gene>
<comment type="subcellular location">
    <subcellularLocation>
        <location evidence="1">Cell inner membrane</location>
        <topology evidence="1">Single-pass membrane protein</topology>
        <orientation evidence="1">Periplasmic side</orientation>
    </subcellularLocation>
</comment>
<protein>
    <submittedName>
        <fullName evidence="12">TonB family protein</fullName>
    </submittedName>
</protein>
<keyword evidence="5" id="KW-0997">Cell inner membrane</keyword>
<evidence type="ECO:0000256" key="2">
    <source>
        <dbReference type="ARBA" id="ARBA00006555"/>
    </source>
</evidence>
<evidence type="ECO:0000256" key="8">
    <source>
        <dbReference type="ARBA" id="ARBA00022989"/>
    </source>
</evidence>